<sequence length="49" mass="6108">MKFFWRDIDQLLDDTTDIAKECSCFMMKEIDIDQLLKHTEHWMEYSYQD</sequence>
<gene>
    <name evidence="1" type="ORF">ACFSCX_07695</name>
</gene>
<comment type="caution">
    <text evidence="1">The sequence shown here is derived from an EMBL/GenBank/DDBJ whole genome shotgun (WGS) entry which is preliminary data.</text>
</comment>
<name>A0ABW4LMR0_9BACI</name>
<protein>
    <submittedName>
        <fullName evidence="1">Uncharacterized protein</fullName>
    </submittedName>
</protein>
<keyword evidence="2" id="KW-1185">Reference proteome</keyword>
<reference evidence="2" key="1">
    <citation type="journal article" date="2019" name="Int. J. Syst. Evol. Microbiol.">
        <title>The Global Catalogue of Microorganisms (GCM) 10K type strain sequencing project: providing services to taxonomists for standard genome sequencing and annotation.</title>
        <authorList>
            <consortium name="The Broad Institute Genomics Platform"/>
            <consortium name="The Broad Institute Genome Sequencing Center for Infectious Disease"/>
            <person name="Wu L."/>
            <person name="Ma J."/>
        </authorList>
    </citation>
    <scope>NUCLEOTIDE SEQUENCE [LARGE SCALE GENOMIC DNA]</scope>
    <source>
        <strain evidence="2">CCUG 49339</strain>
    </source>
</reference>
<dbReference type="Proteomes" id="UP001597214">
    <property type="component" value="Unassembled WGS sequence"/>
</dbReference>
<proteinExistence type="predicted"/>
<evidence type="ECO:0000313" key="2">
    <source>
        <dbReference type="Proteomes" id="UP001597214"/>
    </source>
</evidence>
<dbReference type="EMBL" id="JBHUEM010000008">
    <property type="protein sequence ID" value="MFD1736445.1"/>
    <property type="molecule type" value="Genomic_DNA"/>
</dbReference>
<accession>A0ABW4LMR0</accession>
<organism evidence="1 2">
    <name type="scientific">Bacillus salitolerans</name>
    <dbReference type="NCBI Taxonomy" id="1437434"/>
    <lineage>
        <taxon>Bacteria</taxon>
        <taxon>Bacillati</taxon>
        <taxon>Bacillota</taxon>
        <taxon>Bacilli</taxon>
        <taxon>Bacillales</taxon>
        <taxon>Bacillaceae</taxon>
        <taxon>Bacillus</taxon>
    </lineage>
</organism>
<evidence type="ECO:0000313" key="1">
    <source>
        <dbReference type="EMBL" id="MFD1736445.1"/>
    </source>
</evidence>
<dbReference type="RefSeq" id="WP_377927604.1">
    <property type="nucleotide sequence ID" value="NZ_JBHUEM010000008.1"/>
</dbReference>